<keyword evidence="3" id="KW-1185">Reference proteome</keyword>
<name>A0A937AGV2_9BACT</name>
<feature type="transmembrane region" description="Helical" evidence="1">
    <location>
        <begin position="134"/>
        <end position="151"/>
    </location>
</feature>
<dbReference type="Proteomes" id="UP000642920">
    <property type="component" value="Unassembled WGS sequence"/>
</dbReference>
<sequence length="203" mass="22681">MKEKYLNDIKEIKEMMNKSSRFVSLSGPSGIVAGIIALIGAFAAHQLIFKETTILGFDRIFLSEEQLINLVLIGVVTLVTSILLIILLTTRETKKRNQPIWDQQTKRILINLAIPLFTGGFICLILLLQGFAGLLLPFTLVFYGLALVNVSKYTLHEMLSLGLIECFLGLLALVLIEYSLIIWSVGFGLVNIIYGFVVKTKYK</sequence>
<feature type="transmembrane region" description="Helical" evidence="1">
    <location>
        <begin position="108"/>
        <end position="128"/>
    </location>
</feature>
<reference evidence="2" key="1">
    <citation type="submission" date="2021-01" db="EMBL/GenBank/DDBJ databases">
        <title>Marivirga sp. nov., isolated from intertidal surface sediments.</title>
        <authorList>
            <person name="Zhang M."/>
        </authorList>
    </citation>
    <scope>NUCLEOTIDE SEQUENCE</scope>
    <source>
        <strain evidence="2">SM1354</strain>
    </source>
</reference>
<feature type="transmembrane region" description="Helical" evidence="1">
    <location>
        <begin position="158"/>
        <end position="175"/>
    </location>
</feature>
<evidence type="ECO:0000313" key="3">
    <source>
        <dbReference type="Proteomes" id="UP000642920"/>
    </source>
</evidence>
<gene>
    <name evidence="2" type="ORF">JKP34_14710</name>
</gene>
<keyword evidence="1" id="KW-1133">Transmembrane helix</keyword>
<dbReference type="RefSeq" id="WP_201923159.1">
    <property type="nucleotide sequence ID" value="NZ_JAERQG010000004.1"/>
</dbReference>
<evidence type="ECO:0000313" key="2">
    <source>
        <dbReference type="EMBL" id="MBL0766516.1"/>
    </source>
</evidence>
<protein>
    <submittedName>
        <fullName evidence="2">Uncharacterized protein</fullName>
    </submittedName>
</protein>
<keyword evidence="1" id="KW-0472">Membrane</keyword>
<comment type="caution">
    <text evidence="2">The sequence shown here is derived from an EMBL/GenBank/DDBJ whole genome shotgun (WGS) entry which is preliminary data.</text>
</comment>
<dbReference type="EMBL" id="JAERQG010000004">
    <property type="protein sequence ID" value="MBL0766516.1"/>
    <property type="molecule type" value="Genomic_DNA"/>
</dbReference>
<keyword evidence="1" id="KW-0812">Transmembrane</keyword>
<accession>A0A937AGV2</accession>
<feature type="transmembrane region" description="Helical" evidence="1">
    <location>
        <begin position="181"/>
        <end position="198"/>
    </location>
</feature>
<feature type="transmembrane region" description="Helical" evidence="1">
    <location>
        <begin position="67"/>
        <end position="88"/>
    </location>
</feature>
<evidence type="ECO:0000256" key="1">
    <source>
        <dbReference type="SAM" id="Phobius"/>
    </source>
</evidence>
<proteinExistence type="predicted"/>
<feature type="transmembrane region" description="Helical" evidence="1">
    <location>
        <begin position="21"/>
        <end position="47"/>
    </location>
</feature>
<organism evidence="2 3">
    <name type="scientific">Marivirga atlantica</name>
    <dbReference type="NCBI Taxonomy" id="1548457"/>
    <lineage>
        <taxon>Bacteria</taxon>
        <taxon>Pseudomonadati</taxon>
        <taxon>Bacteroidota</taxon>
        <taxon>Cytophagia</taxon>
        <taxon>Cytophagales</taxon>
        <taxon>Marivirgaceae</taxon>
        <taxon>Marivirga</taxon>
    </lineage>
</organism>
<dbReference type="AlphaFoldDB" id="A0A937AGV2"/>